<accession>A0A4P9YSA5</accession>
<feature type="transmembrane region" description="Helical" evidence="1">
    <location>
        <begin position="7"/>
        <end position="28"/>
    </location>
</feature>
<gene>
    <name evidence="2" type="ORF">SYNPS1DRAFT_31617</name>
</gene>
<name>A0A4P9YSA5_9FUNG</name>
<sequence length="226" mass="25074">MPINNGRYSAVVVCTHESTTFFAFYAIFYWNHQPPLSNETSRQSTHLITMHLPIASAMLLGSMLALMTDTGAAADVEHSRPPMNVFDIGGTSVGRDCPKDLAAALRAGIPAQLIFQDRQQRGDYDGHVGIPMKVIPSEWKPLFQDPPSATTEVKIAPGRSFFMGAQLTLTCFCGATRQEAVNRVYKSERYFYEGTIIKGKIQKYDFYCTLPVPNKNAVESMGLDRP</sequence>
<organism evidence="2 3">
    <name type="scientific">Syncephalis pseudoplumigaleata</name>
    <dbReference type="NCBI Taxonomy" id="1712513"/>
    <lineage>
        <taxon>Eukaryota</taxon>
        <taxon>Fungi</taxon>
        <taxon>Fungi incertae sedis</taxon>
        <taxon>Zoopagomycota</taxon>
        <taxon>Zoopagomycotina</taxon>
        <taxon>Zoopagomycetes</taxon>
        <taxon>Zoopagales</taxon>
        <taxon>Piptocephalidaceae</taxon>
        <taxon>Syncephalis</taxon>
    </lineage>
</organism>
<dbReference type="Proteomes" id="UP000278143">
    <property type="component" value="Unassembled WGS sequence"/>
</dbReference>
<protein>
    <submittedName>
        <fullName evidence="2">Uncharacterized protein</fullName>
    </submittedName>
</protein>
<keyword evidence="1" id="KW-0472">Membrane</keyword>
<evidence type="ECO:0000313" key="3">
    <source>
        <dbReference type="Proteomes" id="UP000278143"/>
    </source>
</evidence>
<evidence type="ECO:0000313" key="2">
    <source>
        <dbReference type="EMBL" id="RKP22747.1"/>
    </source>
</evidence>
<evidence type="ECO:0000256" key="1">
    <source>
        <dbReference type="SAM" id="Phobius"/>
    </source>
</evidence>
<feature type="transmembrane region" description="Helical" evidence="1">
    <location>
        <begin position="48"/>
        <end position="67"/>
    </location>
</feature>
<proteinExistence type="predicted"/>
<reference evidence="3" key="1">
    <citation type="journal article" date="2018" name="Nat. Microbiol.">
        <title>Leveraging single-cell genomics to expand the fungal tree of life.</title>
        <authorList>
            <person name="Ahrendt S.R."/>
            <person name="Quandt C.A."/>
            <person name="Ciobanu D."/>
            <person name="Clum A."/>
            <person name="Salamov A."/>
            <person name="Andreopoulos B."/>
            <person name="Cheng J.F."/>
            <person name="Woyke T."/>
            <person name="Pelin A."/>
            <person name="Henrissat B."/>
            <person name="Reynolds N.K."/>
            <person name="Benny G.L."/>
            <person name="Smith M.E."/>
            <person name="James T.Y."/>
            <person name="Grigoriev I.V."/>
        </authorList>
    </citation>
    <scope>NUCLEOTIDE SEQUENCE [LARGE SCALE GENOMIC DNA]</scope>
    <source>
        <strain evidence="3">Benny S71-1</strain>
    </source>
</reference>
<keyword evidence="1" id="KW-1133">Transmembrane helix</keyword>
<dbReference type="AlphaFoldDB" id="A0A4P9YSA5"/>
<keyword evidence="1" id="KW-0812">Transmembrane</keyword>
<dbReference type="EMBL" id="KZ991718">
    <property type="protein sequence ID" value="RKP22747.1"/>
    <property type="molecule type" value="Genomic_DNA"/>
</dbReference>
<keyword evidence="3" id="KW-1185">Reference proteome</keyword>